<evidence type="ECO:0000313" key="4">
    <source>
        <dbReference type="Proteomes" id="UP000244093"/>
    </source>
</evidence>
<dbReference type="SUPFAM" id="SSF54909">
    <property type="entry name" value="Dimeric alpha+beta barrel"/>
    <property type="match status" value="1"/>
</dbReference>
<reference evidence="3 4" key="1">
    <citation type="journal article" date="2018" name="Syst. Appl. Microbiol.">
        <title>A new symbiotic nanoarchaeote (Candidatus Nanoclepta minutus) and its host (Zestosphaera tikiterensis gen. nov., sp. nov.) from a New Zealand hot spring.</title>
        <authorList>
            <person name="St John E."/>
            <person name="Liu Y."/>
            <person name="Podar M."/>
            <person name="Stott M.B."/>
            <person name="Meneghin J."/>
            <person name="Chen Z."/>
            <person name="Lagutin K."/>
            <person name="Mitchell K."/>
            <person name="Reysenbach A.L."/>
        </authorList>
    </citation>
    <scope>NUCLEOTIDE SEQUENCE [LARGE SCALE GENOMIC DNA]</scope>
    <source>
        <strain evidence="3">NZ3</strain>
    </source>
</reference>
<proteinExistence type="predicted"/>
<evidence type="ECO:0000259" key="2">
    <source>
        <dbReference type="Pfam" id="PF01037"/>
    </source>
</evidence>
<dbReference type="Pfam" id="PF01037">
    <property type="entry name" value="AsnC_trans_reg"/>
    <property type="match status" value="1"/>
</dbReference>
<gene>
    <name evidence="3" type="ORF">B7O98_01780</name>
</gene>
<dbReference type="PANTHER" id="PTHR43413">
    <property type="entry name" value="TRANSCRIPTIONAL REGULATOR, ASNC FAMILY"/>
    <property type="match status" value="1"/>
</dbReference>
<accession>A0A2R7Y797</accession>
<dbReference type="InterPro" id="IPR050684">
    <property type="entry name" value="HTH-Siroheme_Decarb"/>
</dbReference>
<evidence type="ECO:0000256" key="1">
    <source>
        <dbReference type="ARBA" id="ARBA00029440"/>
    </source>
</evidence>
<organism evidence="3 4">
    <name type="scientific">Zestosphaera tikiterensis</name>
    <dbReference type="NCBI Taxonomy" id="1973259"/>
    <lineage>
        <taxon>Archaea</taxon>
        <taxon>Thermoproteota</taxon>
        <taxon>Thermoprotei</taxon>
        <taxon>Desulfurococcales</taxon>
        <taxon>Desulfurococcaceae</taxon>
        <taxon>Zestosphaera</taxon>
    </lineage>
</organism>
<feature type="domain" description="Transcription regulator AsnC/Lrp ligand binding" evidence="2">
    <location>
        <begin position="6"/>
        <end position="77"/>
    </location>
</feature>
<dbReference type="InterPro" id="IPR019887">
    <property type="entry name" value="Tscrpt_reg_AsnC/Lrp_C"/>
</dbReference>
<sequence length="82" mass="9230">MPAALVLINTEIGSESDVMNALSKIDGVKEIYEVYGMYDIVVKVEAETHEALRELVINKIRRIPQVRGTTTMIVIEQRVISK</sequence>
<protein>
    <submittedName>
        <fullName evidence="3">AsnC family transcriptional regulator</fullName>
    </submittedName>
</protein>
<comment type="pathway">
    <text evidence="1">Amino-acid biosynthesis.</text>
</comment>
<dbReference type="Proteomes" id="UP000244093">
    <property type="component" value="Unassembled WGS sequence"/>
</dbReference>
<dbReference type="PANTHER" id="PTHR43413:SF6">
    <property type="entry name" value="REGULATORY PROTEIN ASNC"/>
    <property type="match status" value="1"/>
</dbReference>
<dbReference type="EMBL" id="NBVN01000002">
    <property type="protein sequence ID" value="PUA33189.1"/>
    <property type="molecule type" value="Genomic_DNA"/>
</dbReference>
<comment type="caution">
    <text evidence="3">The sequence shown here is derived from an EMBL/GenBank/DDBJ whole genome shotgun (WGS) entry which is preliminary data.</text>
</comment>
<dbReference type="InterPro" id="IPR011008">
    <property type="entry name" value="Dimeric_a/b-barrel"/>
</dbReference>
<name>A0A2R7Y797_9CREN</name>
<dbReference type="Gene3D" id="3.30.70.920">
    <property type="match status" value="1"/>
</dbReference>
<dbReference type="AlphaFoldDB" id="A0A2R7Y797"/>
<evidence type="ECO:0000313" key="3">
    <source>
        <dbReference type="EMBL" id="PUA33189.1"/>
    </source>
</evidence>